<reference evidence="8" key="1">
    <citation type="submission" date="2024-06" db="EMBL/GenBank/DDBJ databases">
        <authorList>
            <person name="Liu X."/>
            <person name="Lenzi L."/>
            <person name="Haldenby T S."/>
            <person name="Uol C."/>
        </authorList>
    </citation>
    <scope>NUCLEOTIDE SEQUENCE</scope>
</reference>
<dbReference type="InterPro" id="IPR040919">
    <property type="entry name" value="Asparaginase_C"/>
</dbReference>
<dbReference type="SMART" id="SM00870">
    <property type="entry name" value="Asparaginase"/>
    <property type="match status" value="1"/>
</dbReference>
<dbReference type="SUPFAM" id="SSF53774">
    <property type="entry name" value="Glutaminase/Asparaginase"/>
    <property type="match status" value="1"/>
</dbReference>
<dbReference type="Gene3D" id="3.40.50.40">
    <property type="match status" value="1"/>
</dbReference>
<evidence type="ECO:0000259" key="7">
    <source>
        <dbReference type="Pfam" id="PF17763"/>
    </source>
</evidence>
<evidence type="ECO:0000313" key="8">
    <source>
        <dbReference type="EMBL" id="CAL5138963.1"/>
    </source>
</evidence>
<dbReference type="InterPro" id="IPR037152">
    <property type="entry name" value="L-asparaginase_N_sf"/>
</dbReference>
<dbReference type="AlphaFoldDB" id="A0AAV2TRI5"/>
<sequence>MSFDSESASMNGKAEPNLQDRRWSMRKIDEYTQASCLLHPAIDPYVLDAALQDPECSAVSSVLVLYTGGTIGMRLVDNAYQPVPNFLTKFLHRVPTFNDPKFKRPQRSLAMLLNSRRALSASHVDSEPRSPTIDPLERCLSSGKSIFALPLSKDGRRIFYSIAEYSPLLDSSDMTMDDWVRIARDIRTYYNYFDGFIILHGTDTLAYTASALSFMLENLAKPVIVTGSQLPLFELRSDGWNNFLGALLLAGGGYHIPEVTVFFHDKLYRGSRVVKRSSSEFHAFASPNYPALAKYGTDMVLYSELVFHPVGVPRPFSIHTDLCRDVTVLNMFPSISAQHVATFLAPPTKGAVIRTYGAGNIPSLRKDLLEVLKAAGDRGVLMINVTQCYNGAVKAIYSTGVILNEFGVIPGYDMTTEAALTKLAYVLGRTDLPDMKSKRALLLRNLRGEVTVQADDAQKANLLPVEYEKIGSAKSMMSYFAHMFTEAAESESDGRGLLWARLMAPAIACSAAASNNVAALKELFAVFGHLQLEDSEGFSALHKAVWYGHLTATQFLLEHAASVHKKDFYGLTPLECAIKSPHVTPELVKLLLDAGAYLVPSDPQLRRTINAAAATGDIRALRLYRMVGCSLEDLDDEGRNPLHVAVANRRLEAVKYLVAPKLQQEQQQDGPISDLSGIKDKATNEVDDTTSTTYNPLVGGAGVDPEILTTWGTTALEEAKIRRFDEIVEVLKEAALMRINNMHF</sequence>
<feature type="domain" description="Asparaginase/glutaminase C-terminal" evidence="7">
    <location>
        <begin position="325"/>
        <end position="432"/>
    </location>
</feature>
<feature type="repeat" description="ANK" evidence="4">
    <location>
        <begin position="569"/>
        <end position="603"/>
    </location>
</feature>
<organism evidence="8 9">
    <name type="scientific">Calicophoron daubneyi</name>
    <name type="common">Rumen fluke</name>
    <name type="synonym">Paramphistomum daubneyi</name>
    <dbReference type="NCBI Taxonomy" id="300641"/>
    <lineage>
        <taxon>Eukaryota</taxon>
        <taxon>Metazoa</taxon>
        <taxon>Spiralia</taxon>
        <taxon>Lophotrochozoa</taxon>
        <taxon>Platyhelminthes</taxon>
        <taxon>Trematoda</taxon>
        <taxon>Digenea</taxon>
        <taxon>Plagiorchiida</taxon>
        <taxon>Pronocephalata</taxon>
        <taxon>Paramphistomoidea</taxon>
        <taxon>Paramphistomidae</taxon>
        <taxon>Calicophoron</taxon>
    </lineage>
</organism>
<dbReference type="PIRSF" id="PIRSF500176">
    <property type="entry name" value="L_ASNase"/>
    <property type="match status" value="1"/>
</dbReference>
<dbReference type="PRINTS" id="PR00139">
    <property type="entry name" value="ASNGLNASE"/>
</dbReference>
<dbReference type="FunFam" id="3.40.50.40:FF:000001">
    <property type="entry name" value="L-asparaginase 1"/>
    <property type="match status" value="1"/>
</dbReference>
<dbReference type="PROSITE" id="PS50088">
    <property type="entry name" value="ANK_REPEAT"/>
    <property type="match status" value="3"/>
</dbReference>
<dbReference type="InterPro" id="IPR041725">
    <property type="entry name" value="L-asparaginase_I"/>
</dbReference>
<dbReference type="InterPro" id="IPR002110">
    <property type="entry name" value="Ankyrin_rpt"/>
</dbReference>
<proteinExistence type="predicted"/>
<dbReference type="InterPro" id="IPR027473">
    <property type="entry name" value="L-asparaginase_C"/>
</dbReference>
<dbReference type="Pfam" id="PF00023">
    <property type="entry name" value="Ank"/>
    <property type="match status" value="1"/>
</dbReference>
<evidence type="ECO:0000256" key="5">
    <source>
        <dbReference type="PROSITE-ProRule" id="PRU10100"/>
    </source>
</evidence>
<dbReference type="CDD" id="cd08963">
    <property type="entry name" value="L-asparaginase_I"/>
    <property type="match status" value="1"/>
</dbReference>
<dbReference type="EMBL" id="CAXLJL010000567">
    <property type="protein sequence ID" value="CAL5138963.1"/>
    <property type="molecule type" value="Genomic_DNA"/>
</dbReference>
<dbReference type="InterPro" id="IPR006034">
    <property type="entry name" value="Asparaginase/glutaminase-like"/>
</dbReference>
<evidence type="ECO:0000256" key="3">
    <source>
        <dbReference type="PIRSR" id="PIRSR001220-2"/>
    </source>
</evidence>
<dbReference type="PROSITE" id="PS51732">
    <property type="entry name" value="ASN_GLN_ASE_3"/>
    <property type="match status" value="1"/>
</dbReference>
<protein>
    <recommendedName>
        <fullName evidence="1">asparaginase</fullName>
        <ecNumber evidence="1">3.5.1.1</ecNumber>
    </recommendedName>
</protein>
<keyword evidence="4" id="KW-0040">ANK repeat</keyword>
<dbReference type="Pfam" id="PF17763">
    <property type="entry name" value="Asparaginase_C"/>
    <property type="match status" value="1"/>
</dbReference>
<feature type="repeat" description="ANK" evidence="4">
    <location>
        <begin position="637"/>
        <end position="658"/>
    </location>
</feature>
<dbReference type="PIRSF" id="PIRSF001220">
    <property type="entry name" value="L-ASNase_gatD"/>
    <property type="match status" value="1"/>
</dbReference>
<dbReference type="Pfam" id="PF00710">
    <property type="entry name" value="Asparaginase"/>
    <property type="match status" value="1"/>
</dbReference>
<evidence type="ECO:0000256" key="1">
    <source>
        <dbReference type="ARBA" id="ARBA00012920"/>
    </source>
</evidence>
<feature type="domain" description="L-asparaginase N-terminal" evidence="6">
    <location>
        <begin position="62"/>
        <end position="303"/>
    </location>
</feature>
<gene>
    <name evidence="8" type="ORF">CDAUBV1_LOCUS14024</name>
</gene>
<dbReference type="InterPro" id="IPR036770">
    <property type="entry name" value="Ankyrin_rpt-contain_sf"/>
</dbReference>
<dbReference type="Gene3D" id="1.25.40.20">
    <property type="entry name" value="Ankyrin repeat-containing domain"/>
    <property type="match status" value="2"/>
</dbReference>
<dbReference type="SMART" id="SM00248">
    <property type="entry name" value="ANK"/>
    <property type="match status" value="3"/>
</dbReference>
<dbReference type="InterPro" id="IPR027475">
    <property type="entry name" value="Asparaginase/glutaminase_AS2"/>
</dbReference>
<evidence type="ECO:0000256" key="2">
    <source>
        <dbReference type="ARBA" id="ARBA00022801"/>
    </source>
</evidence>
<feature type="binding site" evidence="3">
    <location>
        <position position="171"/>
    </location>
    <ligand>
        <name>substrate</name>
    </ligand>
</feature>
<dbReference type="Pfam" id="PF12796">
    <property type="entry name" value="Ank_2"/>
    <property type="match status" value="1"/>
</dbReference>
<feature type="active site" evidence="5">
    <location>
        <position position="202"/>
    </location>
</feature>
<evidence type="ECO:0000313" key="9">
    <source>
        <dbReference type="Proteomes" id="UP001497525"/>
    </source>
</evidence>
<dbReference type="PANTHER" id="PTHR11707:SF28">
    <property type="entry name" value="60 KDA LYSOPHOSPHOLIPASE"/>
    <property type="match status" value="1"/>
</dbReference>
<dbReference type="InterPro" id="IPR027474">
    <property type="entry name" value="L-asparaginase_N"/>
</dbReference>
<dbReference type="GO" id="GO:0004067">
    <property type="term" value="F:asparaginase activity"/>
    <property type="evidence" value="ECO:0007669"/>
    <property type="project" value="UniProtKB-UniRule"/>
</dbReference>
<dbReference type="InterPro" id="IPR036152">
    <property type="entry name" value="Asp/glu_Ase-like_sf"/>
</dbReference>
<evidence type="ECO:0000256" key="4">
    <source>
        <dbReference type="PROSITE-ProRule" id="PRU00023"/>
    </source>
</evidence>
<dbReference type="GO" id="GO:0009066">
    <property type="term" value="P:aspartate family amino acid metabolic process"/>
    <property type="evidence" value="ECO:0007669"/>
    <property type="project" value="UniProtKB-ARBA"/>
</dbReference>
<dbReference type="PANTHER" id="PTHR11707">
    <property type="entry name" value="L-ASPARAGINASE"/>
    <property type="match status" value="1"/>
</dbReference>
<feature type="repeat" description="ANK" evidence="4">
    <location>
        <begin position="536"/>
        <end position="568"/>
    </location>
</feature>
<dbReference type="PROSITE" id="PS50297">
    <property type="entry name" value="ANK_REP_REGION"/>
    <property type="match status" value="3"/>
</dbReference>
<dbReference type="Proteomes" id="UP001497525">
    <property type="component" value="Unassembled WGS sequence"/>
</dbReference>
<dbReference type="EC" id="3.5.1.1" evidence="1"/>
<comment type="caution">
    <text evidence="8">The sequence shown here is derived from an EMBL/GenBank/DDBJ whole genome shotgun (WGS) entry which is preliminary data.</text>
</comment>
<feature type="binding site" evidence="3">
    <location>
        <begin position="202"/>
        <end position="203"/>
    </location>
    <ligand>
        <name>substrate</name>
    </ligand>
</feature>
<name>A0AAV2TRI5_CALDB</name>
<dbReference type="SFLD" id="SFLDS00057">
    <property type="entry name" value="Glutaminase/Asparaginase"/>
    <property type="match status" value="1"/>
</dbReference>
<keyword evidence="2" id="KW-0378">Hydrolase</keyword>
<evidence type="ECO:0000259" key="6">
    <source>
        <dbReference type="Pfam" id="PF00710"/>
    </source>
</evidence>
<dbReference type="PROSITE" id="PS00917">
    <property type="entry name" value="ASN_GLN_ASE_2"/>
    <property type="match status" value="1"/>
</dbReference>
<accession>A0AAV2TRI5</accession>
<dbReference type="SUPFAM" id="SSF48403">
    <property type="entry name" value="Ankyrin repeat"/>
    <property type="match status" value="1"/>
</dbReference>
<dbReference type="Gene3D" id="3.40.50.1170">
    <property type="entry name" value="L-asparaginase, N-terminal domain"/>
    <property type="match status" value="1"/>
</dbReference>